<sequence>MTHAHAVRQLRVLARERGFGCTVGSDRLVQAGLDALLAGVESPSLPLLAGLGRKEESEARELFDTVLEELGLGFRAPADPAAARWALAYWLASRIADGSLDPLTGADRIRADAATELDHPEALEPIVRLARHAADWNENWDPPLAELSDGVLQAARELLGTRSSADLEL</sequence>
<gene>
    <name evidence="1" type="ORF">SMD11_6850</name>
</gene>
<reference evidence="1 2" key="1">
    <citation type="submission" date="2017-06" db="EMBL/GenBank/DDBJ databases">
        <title>Streptomyces albireticuli Genome sequencing and assembly.</title>
        <authorList>
            <person name="Wang Y."/>
            <person name="Du B."/>
            <person name="Ding Y."/>
            <person name="Liu H."/>
            <person name="Hou Q."/>
            <person name="Liu K."/>
            <person name="Yao L."/>
            <person name="Wang C."/>
        </authorList>
    </citation>
    <scope>NUCLEOTIDE SEQUENCE [LARGE SCALE GENOMIC DNA]</scope>
    <source>
        <strain evidence="1 2">MDJK11</strain>
    </source>
</reference>
<dbReference type="KEGG" id="salj:SMD11_6850"/>
<proteinExistence type="predicted"/>
<dbReference type="EMBL" id="CP021744">
    <property type="protein sequence ID" value="ARZ72426.1"/>
    <property type="molecule type" value="Genomic_DNA"/>
</dbReference>
<accession>A0A1Z2LDP2</accession>
<organism evidence="1 2">
    <name type="scientific">Streptomyces albireticuli</name>
    <dbReference type="NCBI Taxonomy" id="1940"/>
    <lineage>
        <taxon>Bacteria</taxon>
        <taxon>Bacillati</taxon>
        <taxon>Actinomycetota</taxon>
        <taxon>Actinomycetes</taxon>
        <taxon>Kitasatosporales</taxon>
        <taxon>Streptomycetaceae</taxon>
        <taxon>Streptomyces</taxon>
    </lineage>
</organism>
<evidence type="ECO:0000313" key="2">
    <source>
        <dbReference type="Proteomes" id="UP000195755"/>
    </source>
</evidence>
<name>A0A1Z2LDP2_9ACTN</name>
<dbReference type="AlphaFoldDB" id="A0A1Z2LDP2"/>
<dbReference type="OrthoDB" id="3871906at2"/>
<protein>
    <submittedName>
        <fullName evidence="1">Uncharacterized protein</fullName>
    </submittedName>
</protein>
<evidence type="ECO:0000313" key="1">
    <source>
        <dbReference type="EMBL" id="ARZ72426.1"/>
    </source>
</evidence>
<dbReference type="RefSeq" id="WP_087930044.1">
    <property type="nucleotide sequence ID" value="NZ_CP021744.1"/>
</dbReference>
<dbReference type="Proteomes" id="UP000195755">
    <property type="component" value="Chromosome"/>
</dbReference>